<dbReference type="SUPFAM" id="SSF143422">
    <property type="entry name" value="Transposase IS200-like"/>
    <property type="match status" value="1"/>
</dbReference>
<accession>A0A517R4Y0</accession>
<keyword evidence="3" id="KW-1185">Reference proteome</keyword>
<evidence type="ECO:0000259" key="1">
    <source>
        <dbReference type="SMART" id="SM01321"/>
    </source>
</evidence>
<dbReference type="Gene3D" id="3.30.70.1290">
    <property type="entry name" value="Transposase IS200-like"/>
    <property type="match status" value="1"/>
</dbReference>
<dbReference type="GO" id="GO:0003677">
    <property type="term" value="F:DNA binding"/>
    <property type="evidence" value="ECO:0007669"/>
    <property type="project" value="InterPro"/>
</dbReference>
<dbReference type="OrthoDB" id="274221at2"/>
<feature type="domain" description="Transposase IS200-like" evidence="1">
    <location>
        <begin position="5"/>
        <end position="153"/>
    </location>
</feature>
<dbReference type="GO" id="GO:0006313">
    <property type="term" value="P:DNA transposition"/>
    <property type="evidence" value="ECO:0007669"/>
    <property type="project" value="InterPro"/>
</dbReference>
<dbReference type="SMART" id="SM01321">
    <property type="entry name" value="Y1_Tnp"/>
    <property type="match status" value="1"/>
</dbReference>
<dbReference type="EMBL" id="CP036268">
    <property type="protein sequence ID" value="QDT38934.1"/>
    <property type="molecule type" value="Genomic_DNA"/>
</dbReference>
<gene>
    <name evidence="2" type="ORF">Pan189_33340</name>
</gene>
<dbReference type="Pfam" id="PF01797">
    <property type="entry name" value="Y1_Tnp"/>
    <property type="match status" value="1"/>
</dbReference>
<dbReference type="InterPro" id="IPR002686">
    <property type="entry name" value="Transposase_17"/>
</dbReference>
<protein>
    <submittedName>
        <fullName evidence="2">Transposase IS200 like protein</fullName>
    </submittedName>
</protein>
<dbReference type="Proteomes" id="UP000317318">
    <property type="component" value="Chromosome"/>
</dbReference>
<dbReference type="InterPro" id="IPR036515">
    <property type="entry name" value="Transposase_17_sf"/>
</dbReference>
<evidence type="ECO:0000313" key="3">
    <source>
        <dbReference type="Proteomes" id="UP000317318"/>
    </source>
</evidence>
<organism evidence="2 3">
    <name type="scientific">Stratiformator vulcanicus</name>
    <dbReference type="NCBI Taxonomy" id="2527980"/>
    <lineage>
        <taxon>Bacteria</taxon>
        <taxon>Pseudomonadati</taxon>
        <taxon>Planctomycetota</taxon>
        <taxon>Planctomycetia</taxon>
        <taxon>Planctomycetales</taxon>
        <taxon>Planctomycetaceae</taxon>
        <taxon>Stratiformator</taxon>
    </lineage>
</organism>
<name>A0A517R4Y0_9PLAN</name>
<evidence type="ECO:0000313" key="2">
    <source>
        <dbReference type="EMBL" id="QDT38934.1"/>
    </source>
</evidence>
<dbReference type="KEGG" id="svp:Pan189_33340"/>
<reference evidence="2 3" key="1">
    <citation type="submission" date="2019-02" db="EMBL/GenBank/DDBJ databases">
        <title>Deep-cultivation of Planctomycetes and their phenomic and genomic characterization uncovers novel biology.</title>
        <authorList>
            <person name="Wiegand S."/>
            <person name="Jogler M."/>
            <person name="Boedeker C."/>
            <person name="Pinto D."/>
            <person name="Vollmers J."/>
            <person name="Rivas-Marin E."/>
            <person name="Kohn T."/>
            <person name="Peeters S.H."/>
            <person name="Heuer A."/>
            <person name="Rast P."/>
            <person name="Oberbeckmann S."/>
            <person name="Bunk B."/>
            <person name="Jeske O."/>
            <person name="Meyerdierks A."/>
            <person name="Storesund J.E."/>
            <person name="Kallscheuer N."/>
            <person name="Luecker S."/>
            <person name="Lage O.M."/>
            <person name="Pohl T."/>
            <person name="Merkel B.J."/>
            <person name="Hornburger P."/>
            <person name="Mueller R.-W."/>
            <person name="Bruemmer F."/>
            <person name="Labrenz M."/>
            <person name="Spormann A.M."/>
            <person name="Op den Camp H."/>
            <person name="Overmann J."/>
            <person name="Amann R."/>
            <person name="Jetten M.S.M."/>
            <person name="Mascher T."/>
            <person name="Medema M.H."/>
            <person name="Devos D.P."/>
            <person name="Kaster A.-K."/>
            <person name="Ovreas L."/>
            <person name="Rohde M."/>
            <person name="Galperin M.Y."/>
            <person name="Jogler C."/>
        </authorList>
    </citation>
    <scope>NUCLEOTIDE SEQUENCE [LARGE SCALE GENOMIC DNA]</scope>
    <source>
        <strain evidence="2 3">Pan189</strain>
    </source>
</reference>
<proteinExistence type="predicted"/>
<sequence length="157" mass="17874">MNTSSEPLAYFLTWTTYGTWLPGDARGWVRADRPGVWEECAALAASCRERLTEPPFVLTTDQRRIAESAIREHCEVVNWSVHALNVRSNHIHIVMTAVGKAGDRVMSSLKSYATRGLKSVISNRKKFWTRGGSARVLWDDFAFENAVRYVIEDQDRK</sequence>
<dbReference type="AlphaFoldDB" id="A0A517R4Y0"/>
<dbReference type="RefSeq" id="WP_145365008.1">
    <property type="nucleotide sequence ID" value="NZ_CP036268.1"/>
</dbReference>
<dbReference type="GO" id="GO:0004803">
    <property type="term" value="F:transposase activity"/>
    <property type="evidence" value="ECO:0007669"/>
    <property type="project" value="InterPro"/>
</dbReference>